<dbReference type="Proteomes" id="UP000008810">
    <property type="component" value="Chromosome 4"/>
</dbReference>
<reference evidence="4" key="2">
    <citation type="submission" date="2017-06" db="EMBL/GenBank/DDBJ databases">
        <title>WGS assembly of Brachypodium distachyon.</title>
        <authorList>
            <consortium name="The International Brachypodium Initiative"/>
            <person name="Lucas S."/>
            <person name="Harmon-Smith M."/>
            <person name="Lail K."/>
            <person name="Tice H."/>
            <person name="Grimwood J."/>
            <person name="Bruce D."/>
            <person name="Barry K."/>
            <person name="Shu S."/>
            <person name="Lindquist E."/>
            <person name="Wang M."/>
            <person name="Pitluck S."/>
            <person name="Vogel J.P."/>
            <person name="Garvin D.F."/>
            <person name="Mockler T.C."/>
            <person name="Schmutz J."/>
            <person name="Rokhsar D."/>
            <person name="Bevan M.W."/>
        </authorList>
    </citation>
    <scope>NUCLEOTIDE SEQUENCE</scope>
    <source>
        <strain evidence="4">Bd21</strain>
    </source>
</reference>
<dbReference type="eggNOG" id="KOG2392">
    <property type="taxonomic scope" value="Eukaryota"/>
</dbReference>
<sequence>MAAGCLPRAREAGSRAAAGSGKNFVVSPLSIHAALGLVAAGARGDMRQQLLEFLGSPSLDALHGATATELVGKLNGLEQTSFASGVWVDRRRALRPEFMAVGRERYSATAESVDFINDAEKERQLVNAFVKDATKNLISEVLRPGFVSSSTVVVLANALYFKETWSKQPFDPSETFDAPFHTPDGSVVRVPFMTGQGDKHVAVYQGFKALRLPYKSDDGDGRRFYMLLLLPDKTTNLKLSDLYDQAVSTSGFIKNHSPMVEVLVGRFMVPKFKFTFDFEASSDMHKLGLTKPFEGSDFSGMVSSGDGLGITAVHHKATVEVDELGTVAAATTAITMAGSALDTSPPKPRVDFVADRPFLFAIVEERSSAVMFLGHVVNPLDH</sequence>
<dbReference type="InterPro" id="IPR023795">
    <property type="entry name" value="Serpin_CS"/>
</dbReference>
<dbReference type="InterPro" id="IPR000215">
    <property type="entry name" value="Serpin_fam"/>
</dbReference>
<evidence type="ECO:0000313" key="5">
    <source>
        <dbReference type="EnsemblPlants" id="PNT63973"/>
    </source>
</evidence>
<name>I1IMQ3_BRADI</name>
<dbReference type="Gramene" id="PNT63973">
    <property type="protein sequence ID" value="PNT63973"/>
    <property type="gene ID" value="BRADI_4g23050v3"/>
</dbReference>
<dbReference type="EnsemblPlants" id="PNT63973">
    <property type="protein sequence ID" value="PNT63973"/>
    <property type="gene ID" value="BRADI_4g23050v3"/>
</dbReference>
<dbReference type="InterPro" id="IPR042185">
    <property type="entry name" value="Serpin_sf_2"/>
</dbReference>
<dbReference type="InterPro" id="IPR023796">
    <property type="entry name" value="Serpin_dom"/>
</dbReference>
<evidence type="ECO:0000256" key="1">
    <source>
        <dbReference type="ARBA" id="ARBA00009500"/>
    </source>
</evidence>
<accession>I1IMQ3</accession>
<dbReference type="KEGG" id="bdi:100842887"/>
<dbReference type="Gene3D" id="2.30.39.10">
    <property type="entry name" value="Alpha-1-antitrypsin, domain 1"/>
    <property type="match status" value="1"/>
</dbReference>
<dbReference type="InterPro" id="IPR042178">
    <property type="entry name" value="Serpin_sf_1"/>
</dbReference>
<reference evidence="5" key="3">
    <citation type="submission" date="2018-08" db="UniProtKB">
        <authorList>
            <consortium name="EnsemblPlants"/>
        </authorList>
    </citation>
    <scope>IDENTIFICATION</scope>
    <source>
        <strain evidence="5">cv. Bd21</strain>
    </source>
</reference>
<evidence type="ECO:0000313" key="6">
    <source>
        <dbReference type="Proteomes" id="UP000008810"/>
    </source>
</evidence>
<evidence type="ECO:0000313" key="4">
    <source>
        <dbReference type="EMBL" id="PNT63973.1"/>
    </source>
</evidence>
<feature type="domain" description="Serpin" evidence="3">
    <location>
        <begin position="15"/>
        <end position="379"/>
    </location>
</feature>
<dbReference type="RefSeq" id="XP_003576197.1">
    <property type="nucleotide sequence ID" value="XM_003576149.3"/>
</dbReference>
<reference evidence="4 5" key="1">
    <citation type="journal article" date="2010" name="Nature">
        <title>Genome sequencing and analysis of the model grass Brachypodium distachyon.</title>
        <authorList>
            <consortium name="International Brachypodium Initiative"/>
        </authorList>
    </citation>
    <scope>NUCLEOTIDE SEQUENCE [LARGE SCALE GENOMIC DNA]</scope>
    <source>
        <strain evidence="4">Bd21</strain>
        <strain evidence="5">cv. Bd21</strain>
    </source>
</reference>
<dbReference type="Gene3D" id="3.30.497.10">
    <property type="entry name" value="Antithrombin, subunit I, domain 2"/>
    <property type="match status" value="1"/>
</dbReference>
<dbReference type="Pfam" id="PF00079">
    <property type="entry name" value="Serpin"/>
    <property type="match status" value="1"/>
</dbReference>
<dbReference type="GO" id="GO:0004867">
    <property type="term" value="F:serine-type endopeptidase inhibitor activity"/>
    <property type="evidence" value="ECO:0007669"/>
    <property type="project" value="InterPro"/>
</dbReference>
<dbReference type="OrthoDB" id="686494at2759"/>
<evidence type="ECO:0000256" key="2">
    <source>
        <dbReference type="RuleBase" id="RU000411"/>
    </source>
</evidence>
<comment type="similarity">
    <text evidence="1 2">Belongs to the serpin family.</text>
</comment>
<dbReference type="PANTHER" id="PTHR11461">
    <property type="entry name" value="SERINE PROTEASE INHIBITOR, SERPIN"/>
    <property type="match status" value="1"/>
</dbReference>
<dbReference type="GeneID" id="100842887"/>
<dbReference type="SMART" id="SM00093">
    <property type="entry name" value="SERPIN"/>
    <property type="match status" value="1"/>
</dbReference>
<protein>
    <recommendedName>
        <fullName evidence="3">Serpin domain-containing protein</fullName>
    </recommendedName>
</protein>
<gene>
    <name evidence="5" type="primary">LOC100842887</name>
    <name evidence="4" type="ORF">BRADI_4g23050v3</name>
</gene>
<dbReference type="AlphaFoldDB" id="I1IMQ3"/>
<dbReference type="PANTHER" id="PTHR11461:SF203">
    <property type="entry name" value="SERPIN-Z12-RELATED"/>
    <property type="match status" value="1"/>
</dbReference>
<dbReference type="PROSITE" id="PS00284">
    <property type="entry name" value="SERPIN"/>
    <property type="match status" value="1"/>
</dbReference>
<dbReference type="OMA" id="VKSAQWA"/>
<organism evidence="5">
    <name type="scientific">Brachypodium distachyon</name>
    <name type="common">Purple false brome</name>
    <name type="synonym">Trachynia distachya</name>
    <dbReference type="NCBI Taxonomy" id="15368"/>
    <lineage>
        <taxon>Eukaryota</taxon>
        <taxon>Viridiplantae</taxon>
        <taxon>Streptophyta</taxon>
        <taxon>Embryophyta</taxon>
        <taxon>Tracheophyta</taxon>
        <taxon>Spermatophyta</taxon>
        <taxon>Magnoliopsida</taxon>
        <taxon>Liliopsida</taxon>
        <taxon>Poales</taxon>
        <taxon>Poaceae</taxon>
        <taxon>BOP clade</taxon>
        <taxon>Pooideae</taxon>
        <taxon>Stipodae</taxon>
        <taxon>Brachypodieae</taxon>
        <taxon>Brachypodium</taxon>
    </lineage>
</organism>
<dbReference type="EMBL" id="CM000883">
    <property type="protein sequence ID" value="PNT63973.1"/>
    <property type="molecule type" value="Genomic_DNA"/>
</dbReference>
<dbReference type="HOGENOM" id="CLU_023330_4_0_1"/>
<dbReference type="GO" id="GO:0005615">
    <property type="term" value="C:extracellular space"/>
    <property type="evidence" value="ECO:0000318"/>
    <property type="project" value="GO_Central"/>
</dbReference>
<keyword evidence="6" id="KW-1185">Reference proteome</keyword>
<evidence type="ECO:0000259" key="3">
    <source>
        <dbReference type="SMART" id="SM00093"/>
    </source>
</evidence>
<dbReference type="InterPro" id="IPR036186">
    <property type="entry name" value="Serpin_sf"/>
</dbReference>
<proteinExistence type="inferred from homology"/>
<dbReference type="SUPFAM" id="SSF56574">
    <property type="entry name" value="Serpins"/>
    <property type="match status" value="1"/>
</dbReference>